<protein>
    <submittedName>
        <fullName evidence="1">Uncharacterized protein</fullName>
    </submittedName>
</protein>
<dbReference type="OrthoDB" id="1494875at2"/>
<dbReference type="RefSeq" id="WP_104418676.1">
    <property type="nucleotide sequence ID" value="NZ_PTJC01000005.1"/>
</dbReference>
<dbReference type="AlphaFoldDB" id="A0A2S6I9D6"/>
<keyword evidence="2" id="KW-1185">Reference proteome</keyword>
<name>A0A2S6I9D6_9BACT</name>
<reference evidence="1 2" key="1">
    <citation type="submission" date="2018-02" db="EMBL/GenBank/DDBJ databases">
        <title>Genomic Encyclopedia of Archaeal and Bacterial Type Strains, Phase II (KMG-II): from individual species to whole genera.</title>
        <authorList>
            <person name="Goeker M."/>
        </authorList>
    </citation>
    <scope>NUCLEOTIDE SEQUENCE [LARGE SCALE GENOMIC DNA]</scope>
    <source>
        <strain evidence="1 2">DSM 29526</strain>
    </source>
</reference>
<gene>
    <name evidence="1" type="ORF">CLV84_1067</name>
</gene>
<evidence type="ECO:0000313" key="1">
    <source>
        <dbReference type="EMBL" id="PPK88103.1"/>
    </source>
</evidence>
<comment type="caution">
    <text evidence="1">The sequence shown here is derived from an EMBL/GenBank/DDBJ whole genome shotgun (WGS) entry which is preliminary data.</text>
</comment>
<organism evidence="1 2">
    <name type="scientific">Neolewinella xylanilytica</name>
    <dbReference type="NCBI Taxonomy" id="1514080"/>
    <lineage>
        <taxon>Bacteria</taxon>
        <taxon>Pseudomonadati</taxon>
        <taxon>Bacteroidota</taxon>
        <taxon>Saprospiria</taxon>
        <taxon>Saprospirales</taxon>
        <taxon>Lewinellaceae</taxon>
        <taxon>Neolewinella</taxon>
    </lineage>
</organism>
<proteinExistence type="predicted"/>
<evidence type="ECO:0000313" key="2">
    <source>
        <dbReference type="Proteomes" id="UP000237662"/>
    </source>
</evidence>
<dbReference type="EMBL" id="PTJC01000005">
    <property type="protein sequence ID" value="PPK88103.1"/>
    <property type="molecule type" value="Genomic_DNA"/>
</dbReference>
<dbReference type="Proteomes" id="UP000237662">
    <property type="component" value="Unassembled WGS sequence"/>
</dbReference>
<accession>A0A2S6I9D6</accession>
<sequence>MANYTEEDRELIRLIRSELGAEWPAAKARILERLPAGVDPELIGKFVDEREEPGIYVNEWGVEPRFYPHRDSKRLLEFYRIRSLE</sequence>